<comment type="similarity">
    <text evidence="2">Belongs to the bZIP family. NFIL3 subfamily.</text>
</comment>
<feature type="compositionally biased region" description="Polar residues" evidence="7">
    <location>
        <begin position="24"/>
        <end position="34"/>
    </location>
</feature>
<dbReference type="AlphaFoldDB" id="A0A3M7T5H9"/>
<evidence type="ECO:0000256" key="2">
    <source>
        <dbReference type="ARBA" id="ARBA00006079"/>
    </source>
</evidence>
<name>A0A3M7T5H9_BRAPC</name>
<dbReference type="SMART" id="SM00338">
    <property type="entry name" value="BRLZ"/>
    <property type="match status" value="1"/>
</dbReference>
<comment type="subcellular location">
    <subcellularLocation>
        <location evidence="1">Nucleus</location>
    </subcellularLocation>
</comment>
<comment type="caution">
    <text evidence="9">The sequence shown here is derived from an EMBL/GenBank/DDBJ whole genome shotgun (WGS) entry which is preliminary data.</text>
</comment>
<dbReference type="InterPro" id="IPR040223">
    <property type="entry name" value="PAR_bZIP"/>
</dbReference>
<dbReference type="Proteomes" id="UP000276133">
    <property type="component" value="Unassembled WGS sequence"/>
</dbReference>
<dbReference type="Gene3D" id="1.20.5.170">
    <property type="match status" value="1"/>
</dbReference>
<feature type="region of interest" description="Disordered" evidence="7">
    <location>
        <begin position="1"/>
        <end position="50"/>
    </location>
</feature>
<evidence type="ECO:0000256" key="5">
    <source>
        <dbReference type="ARBA" id="ARBA00023163"/>
    </source>
</evidence>
<dbReference type="InterPro" id="IPR004827">
    <property type="entry name" value="bZIP"/>
</dbReference>
<dbReference type="PANTHER" id="PTHR11988:SF27">
    <property type="entry name" value="GH27708P"/>
    <property type="match status" value="1"/>
</dbReference>
<keyword evidence="4" id="KW-0238">DNA-binding</keyword>
<feature type="domain" description="BZIP" evidence="8">
    <location>
        <begin position="145"/>
        <end position="208"/>
    </location>
</feature>
<dbReference type="PANTHER" id="PTHR11988">
    <property type="entry name" value="THYROTROPH EMBRYONIC FACTOR RELATED"/>
    <property type="match status" value="1"/>
</dbReference>
<dbReference type="STRING" id="10195.A0A3M7T5H9"/>
<keyword evidence="6" id="KW-0539">Nucleus</keyword>
<evidence type="ECO:0000256" key="1">
    <source>
        <dbReference type="ARBA" id="ARBA00004123"/>
    </source>
</evidence>
<dbReference type="OrthoDB" id="6022300at2759"/>
<dbReference type="CDD" id="cd14695">
    <property type="entry name" value="bZIP_HLF"/>
    <property type="match status" value="1"/>
</dbReference>
<dbReference type="FunFam" id="1.20.5.170:FF:000025">
    <property type="entry name" value="nuclear factor interleukin-3-regulated protein-like"/>
    <property type="match status" value="1"/>
</dbReference>
<evidence type="ECO:0000313" key="9">
    <source>
        <dbReference type="EMBL" id="RNA43304.1"/>
    </source>
</evidence>
<feature type="region of interest" description="Disordered" evidence="7">
    <location>
        <begin position="100"/>
        <end position="167"/>
    </location>
</feature>
<keyword evidence="3" id="KW-0805">Transcription regulation</keyword>
<evidence type="ECO:0000259" key="8">
    <source>
        <dbReference type="PROSITE" id="PS50217"/>
    </source>
</evidence>
<dbReference type="GO" id="GO:0000978">
    <property type="term" value="F:RNA polymerase II cis-regulatory region sequence-specific DNA binding"/>
    <property type="evidence" value="ECO:0007669"/>
    <property type="project" value="TreeGrafter"/>
</dbReference>
<dbReference type="SUPFAM" id="SSF57959">
    <property type="entry name" value="Leucine zipper domain"/>
    <property type="match status" value="1"/>
</dbReference>
<evidence type="ECO:0000256" key="6">
    <source>
        <dbReference type="ARBA" id="ARBA00023242"/>
    </source>
</evidence>
<dbReference type="GO" id="GO:0000981">
    <property type="term" value="F:DNA-binding transcription factor activity, RNA polymerase II-specific"/>
    <property type="evidence" value="ECO:0007669"/>
    <property type="project" value="TreeGrafter"/>
</dbReference>
<dbReference type="InterPro" id="IPR046347">
    <property type="entry name" value="bZIP_sf"/>
</dbReference>
<organism evidence="9 10">
    <name type="scientific">Brachionus plicatilis</name>
    <name type="common">Marine rotifer</name>
    <name type="synonym">Brachionus muelleri</name>
    <dbReference type="NCBI Taxonomy" id="10195"/>
    <lineage>
        <taxon>Eukaryota</taxon>
        <taxon>Metazoa</taxon>
        <taxon>Spiralia</taxon>
        <taxon>Gnathifera</taxon>
        <taxon>Rotifera</taxon>
        <taxon>Eurotatoria</taxon>
        <taxon>Monogononta</taxon>
        <taxon>Pseudotrocha</taxon>
        <taxon>Ploima</taxon>
        <taxon>Brachionidae</taxon>
        <taxon>Brachionus</taxon>
    </lineage>
</organism>
<keyword evidence="10" id="KW-1185">Reference proteome</keyword>
<evidence type="ECO:0000256" key="7">
    <source>
        <dbReference type="SAM" id="MobiDB-lite"/>
    </source>
</evidence>
<protein>
    <submittedName>
        <fullName evidence="9">Cell death specification</fullName>
    </submittedName>
</protein>
<dbReference type="Pfam" id="PF07716">
    <property type="entry name" value="bZIP_2"/>
    <property type="match status" value="1"/>
</dbReference>
<dbReference type="PROSITE" id="PS50217">
    <property type="entry name" value="BZIP"/>
    <property type="match status" value="1"/>
</dbReference>
<sequence>MSYNCAKRFKYGGEERENENPNETISSIDDNPTSPIHLDAKLSSSSTPPLSSLTNKFPLHSSYHYPNYSYPYYGQDTGYTFNYYQQQQQYGQVFNPRVQASRNSMGSSGSDTSSASLASPQTADLAYAKSAGSKKRRPIPVENKDDQYWEKRRKNNESAKRSRDLRRSKEEHISVRVIYLEQENLQLRTELAMMKAETEKLRAMLYAASNSALVATNSASVLHFVDIVLKEIPNSTYCSLQNKY</sequence>
<accession>A0A3M7T5H9</accession>
<evidence type="ECO:0000256" key="4">
    <source>
        <dbReference type="ARBA" id="ARBA00023125"/>
    </source>
</evidence>
<reference evidence="9 10" key="1">
    <citation type="journal article" date="2018" name="Sci. Rep.">
        <title>Genomic signatures of local adaptation to the degree of environmental predictability in rotifers.</title>
        <authorList>
            <person name="Franch-Gras L."/>
            <person name="Hahn C."/>
            <person name="Garcia-Roger E.M."/>
            <person name="Carmona M.J."/>
            <person name="Serra M."/>
            <person name="Gomez A."/>
        </authorList>
    </citation>
    <scope>NUCLEOTIDE SEQUENCE [LARGE SCALE GENOMIC DNA]</scope>
    <source>
        <strain evidence="9">HYR1</strain>
    </source>
</reference>
<feature type="compositionally biased region" description="Basic and acidic residues" evidence="7">
    <location>
        <begin position="142"/>
        <end position="167"/>
    </location>
</feature>
<evidence type="ECO:0000313" key="10">
    <source>
        <dbReference type="Proteomes" id="UP000276133"/>
    </source>
</evidence>
<feature type="compositionally biased region" description="Low complexity" evidence="7">
    <location>
        <begin position="100"/>
        <end position="119"/>
    </location>
</feature>
<proteinExistence type="inferred from homology"/>
<evidence type="ECO:0000256" key="3">
    <source>
        <dbReference type="ARBA" id="ARBA00023015"/>
    </source>
</evidence>
<dbReference type="EMBL" id="REGN01000239">
    <property type="protein sequence ID" value="RNA43304.1"/>
    <property type="molecule type" value="Genomic_DNA"/>
</dbReference>
<gene>
    <name evidence="9" type="ORF">BpHYR1_009593</name>
</gene>
<dbReference type="GO" id="GO:0005634">
    <property type="term" value="C:nucleus"/>
    <property type="evidence" value="ECO:0007669"/>
    <property type="project" value="UniProtKB-SubCell"/>
</dbReference>
<keyword evidence="5" id="KW-0804">Transcription</keyword>